<keyword evidence="3" id="KW-1185">Reference proteome</keyword>
<dbReference type="PATRIC" id="fig|1263867.3.peg.3436"/>
<gene>
    <name evidence="2" type="ORF">RE6C_03216</name>
</gene>
<dbReference type="EMBL" id="ANMO01000137">
    <property type="protein sequence ID" value="EMB16050.1"/>
    <property type="molecule type" value="Genomic_DNA"/>
</dbReference>
<feature type="region of interest" description="Disordered" evidence="1">
    <location>
        <begin position="1"/>
        <end position="24"/>
    </location>
</feature>
<name>M2AG23_9BACT</name>
<evidence type="ECO:0000313" key="3">
    <source>
        <dbReference type="Proteomes" id="UP000011529"/>
    </source>
</evidence>
<dbReference type="AlphaFoldDB" id="M2AG23"/>
<reference evidence="2" key="2">
    <citation type="journal article" date="2013" name="Mar. Genomics">
        <title>Expression of sulfatases in Rhodopirellula baltica and the diversity of sulfatases in the genus Rhodopirellula.</title>
        <authorList>
            <person name="Wegner C.E."/>
            <person name="Richter-Heitmann T."/>
            <person name="Klindworth A."/>
            <person name="Klockow C."/>
            <person name="Richter M."/>
            <person name="Achstetter T."/>
            <person name="Glockner F.O."/>
            <person name="Harder J."/>
        </authorList>
    </citation>
    <scope>NUCLEOTIDE SEQUENCE [LARGE SCALE GENOMIC DNA]</scope>
    <source>
        <strain evidence="2">6C</strain>
    </source>
</reference>
<protein>
    <submittedName>
        <fullName evidence="2">Uncharacterized protein</fullName>
    </submittedName>
</protein>
<comment type="caution">
    <text evidence="2">The sequence shown here is derived from an EMBL/GenBank/DDBJ whole genome shotgun (WGS) entry which is preliminary data.</text>
</comment>
<evidence type="ECO:0000256" key="1">
    <source>
        <dbReference type="SAM" id="MobiDB-lite"/>
    </source>
</evidence>
<dbReference type="Proteomes" id="UP000011529">
    <property type="component" value="Unassembled WGS sequence"/>
</dbReference>
<dbReference type="RefSeq" id="WP_008657867.1">
    <property type="nucleotide sequence ID" value="NZ_ANMO01000137.1"/>
</dbReference>
<accession>M2AG23</accession>
<reference evidence="2" key="1">
    <citation type="submission" date="2012-11" db="EMBL/GenBank/DDBJ databases">
        <title>Permanent draft genomes of Rhodopirellula europaea strain SH398 and 6C.</title>
        <authorList>
            <person name="Richter M."/>
            <person name="Richter-Heitmann T."/>
            <person name="Frank C."/>
            <person name="Harder J."/>
            <person name="Glockner F.O."/>
        </authorList>
    </citation>
    <scope>NUCLEOTIDE SEQUENCE</scope>
    <source>
        <strain evidence="2">6C</strain>
    </source>
</reference>
<sequence>MQTDSAKELSAKEKRSQQPSRKKAAQAYEIAMQTITDAEHLTIKELHQRISEDVQLCDMIPPSPDAFGTYLREAGIKRYSTHAKSATGSVVNARDL</sequence>
<evidence type="ECO:0000313" key="2">
    <source>
        <dbReference type="EMBL" id="EMB16050.1"/>
    </source>
</evidence>
<proteinExistence type="predicted"/>
<feature type="compositionally biased region" description="Basic and acidic residues" evidence="1">
    <location>
        <begin position="1"/>
        <end position="16"/>
    </location>
</feature>
<organism evidence="2 3">
    <name type="scientific">Rhodopirellula europaea 6C</name>
    <dbReference type="NCBI Taxonomy" id="1263867"/>
    <lineage>
        <taxon>Bacteria</taxon>
        <taxon>Pseudomonadati</taxon>
        <taxon>Planctomycetota</taxon>
        <taxon>Planctomycetia</taxon>
        <taxon>Pirellulales</taxon>
        <taxon>Pirellulaceae</taxon>
        <taxon>Rhodopirellula</taxon>
    </lineage>
</organism>